<evidence type="ECO:0000313" key="16">
    <source>
        <dbReference type="EMBL" id="SDM11228.1"/>
    </source>
</evidence>
<evidence type="ECO:0000259" key="14">
    <source>
        <dbReference type="PROSITE" id="PS50885"/>
    </source>
</evidence>
<sequence length="539" mass="58628">MMQRLTIRIRLLILVCTMLLACVVVGITGLSAQQRSLNGLNTVYLDRVVPLRDIKLIADLYAVKIVDASHKARSGMISYAQARDDVRQARAEIRRLWQAYLQTRLLPEERALATRIESLKAATEKPLDGLERTLDRHSEKRLAVFVMNDLYPLIDPLSEAFSELIDLQLGEARGEYERALALYERNRAFFIGLLGALLVGGALCSLLLIRSIGRPLQALKQAAAQVAAGDLSRTIECRGRDEITEVQQSIRQMQHRLRETLQDIQGSATQLASAADELHAVTEHSAQGIAQQNQEVQMAATAVNEMSAAVEEVAGNANRTSTASREAEEVAEAGRHKVNVTRETIDRLSNKLGDTAATVQRLADEAANIGQVVDVIRAIADQTNLLALNAAIEAARAGEAGRGFAVVADEVRNLAQRTQSSTEEIERMIGAIQSATADSVREMEQSSEFAGRSQTLAGEADQALALIAERVGQINEMNLVIASAAEEQAQVAREVDRNLVAIRDVSEQSATGAQQTSAASDELARLATGLNQLVGRFRL</sequence>
<feature type="domain" description="HAMP" evidence="14">
    <location>
        <begin position="210"/>
        <end position="262"/>
    </location>
</feature>
<keyword evidence="5" id="KW-0997">Cell inner membrane</keyword>
<evidence type="ECO:0000256" key="12">
    <source>
        <dbReference type="SAM" id="Phobius"/>
    </source>
</evidence>
<dbReference type="Proteomes" id="UP000182276">
    <property type="component" value="Unassembled WGS sequence"/>
</dbReference>
<evidence type="ECO:0000256" key="3">
    <source>
        <dbReference type="ARBA" id="ARBA00022481"/>
    </source>
</evidence>
<dbReference type="KEGG" id="pbm:CL52_14095"/>
<dbReference type="InterPro" id="IPR003660">
    <property type="entry name" value="HAMP_dom"/>
</dbReference>
<keyword evidence="8 12" id="KW-0472">Membrane</keyword>
<dbReference type="PROSITE" id="PS50111">
    <property type="entry name" value="CHEMOTAXIS_TRANSDUC_2"/>
    <property type="match status" value="1"/>
</dbReference>
<evidence type="ECO:0000313" key="17">
    <source>
        <dbReference type="Proteomes" id="UP000031271"/>
    </source>
</evidence>
<evidence type="ECO:0000256" key="9">
    <source>
        <dbReference type="ARBA" id="ARBA00023224"/>
    </source>
</evidence>
<dbReference type="InterPro" id="IPR004089">
    <property type="entry name" value="MCPsignal_dom"/>
</dbReference>
<evidence type="ECO:0000256" key="2">
    <source>
        <dbReference type="ARBA" id="ARBA00022475"/>
    </source>
</evidence>
<dbReference type="PANTHER" id="PTHR32089">
    <property type="entry name" value="METHYL-ACCEPTING CHEMOTAXIS PROTEIN MCPB"/>
    <property type="match status" value="1"/>
</dbReference>
<dbReference type="SUPFAM" id="SSF58104">
    <property type="entry name" value="Methyl-accepting chemotaxis protein (MCP) signaling domain"/>
    <property type="match status" value="1"/>
</dbReference>
<dbReference type="InterPro" id="IPR004090">
    <property type="entry name" value="Chemotax_Me-accpt_rcpt"/>
</dbReference>
<feature type="transmembrane region" description="Helical" evidence="12">
    <location>
        <begin position="188"/>
        <end position="209"/>
    </location>
</feature>
<accession>A0A8D3Y2J9</accession>
<comment type="subcellular location">
    <subcellularLocation>
        <location evidence="1">Cell inner membrane</location>
        <topology evidence="1">Multi-pass membrane protein</topology>
    </subcellularLocation>
</comment>
<dbReference type="AlphaFoldDB" id="A0A8D3Y2J9"/>
<gene>
    <name evidence="15" type="ORF">CL52_14095</name>
    <name evidence="16" type="ORF">SAMN05660875_102298</name>
</gene>
<dbReference type="FunFam" id="1.10.287.950:FF:000001">
    <property type="entry name" value="Methyl-accepting chemotaxis sensory transducer"/>
    <property type="match status" value="1"/>
</dbReference>
<evidence type="ECO:0000256" key="4">
    <source>
        <dbReference type="ARBA" id="ARBA00022500"/>
    </source>
</evidence>
<keyword evidence="2" id="KW-1003">Cell membrane</keyword>
<dbReference type="Pfam" id="PF00672">
    <property type="entry name" value="HAMP"/>
    <property type="match status" value="1"/>
</dbReference>
<keyword evidence="18" id="KW-1185">Reference proteome</keyword>
<dbReference type="PROSITE" id="PS50885">
    <property type="entry name" value="HAMP"/>
    <property type="match status" value="1"/>
</dbReference>
<dbReference type="GO" id="GO:0004888">
    <property type="term" value="F:transmembrane signaling receptor activity"/>
    <property type="evidence" value="ECO:0007669"/>
    <property type="project" value="InterPro"/>
</dbReference>
<name>A0A8D3Y2J9_9GAMM</name>
<keyword evidence="4" id="KW-0145">Chemotaxis</keyword>
<evidence type="ECO:0000256" key="8">
    <source>
        <dbReference type="ARBA" id="ARBA00023136"/>
    </source>
</evidence>
<comment type="similarity">
    <text evidence="10">Belongs to the methyl-accepting chemotaxis (MCP) protein family.</text>
</comment>
<dbReference type="GeneID" id="77261032"/>
<dbReference type="GO" id="GO:0005886">
    <property type="term" value="C:plasma membrane"/>
    <property type="evidence" value="ECO:0007669"/>
    <property type="project" value="UniProtKB-SubCell"/>
</dbReference>
<evidence type="ECO:0000256" key="11">
    <source>
        <dbReference type="PROSITE-ProRule" id="PRU00284"/>
    </source>
</evidence>
<reference evidence="16 18" key="2">
    <citation type="submission" date="2016-10" db="EMBL/GenBank/DDBJ databases">
        <authorList>
            <person name="Varghese N."/>
            <person name="Submissions S."/>
        </authorList>
    </citation>
    <scope>NUCLEOTIDE SEQUENCE [LARGE SCALE GENOMIC DNA]</scope>
    <source>
        <strain evidence="16 18">DSM 6083</strain>
    </source>
</reference>
<dbReference type="CDD" id="cd06225">
    <property type="entry name" value="HAMP"/>
    <property type="match status" value="1"/>
</dbReference>
<dbReference type="Pfam" id="PF00015">
    <property type="entry name" value="MCPsignal"/>
    <property type="match status" value="1"/>
</dbReference>
<dbReference type="EMBL" id="FNHO01000002">
    <property type="protein sequence ID" value="SDM11228.1"/>
    <property type="molecule type" value="Genomic_DNA"/>
</dbReference>
<evidence type="ECO:0000256" key="6">
    <source>
        <dbReference type="ARBA" id="ARBA00022692"/>
    </source>
</evidence>
<dbReference type="Proteomes" id="UP000031271">
    <property type="component" value="Chromosome"/>
</dbReference>
<reference evidence="15 17" key="3">
    <citation type="journal article" name="Genome Announc.">
        <title>Complete Genome Sequence of Pseudomonas balearica DSM 6083T.</title>
        <authorList>
            <person name="Bennasar-Figueras A."/>
            <person name="Salva-Serra F."/>
            <person name="Jaen-Luchoro D."/>
            <person name="Segui C."/>
            <person name="Aliaga F."/>
            <person name="Busquets A."/>
            <person name="Gomila M."/>
            <person name="Moore E.R."/>
            <person name="Lalucat J."/>
        </authorList>
    </citation>
    <scope>NUCLEOTIDE SEQUENCE [LARGE SCALE GENOMIC DNA]</scope>
    <source>
        <strain evidence="17">DSM 6083</strain>
        <strain evidence="15">DSM6083</strain>
    </source>
</reference>
<dbReference type="InterPro" id="IPR003122">
    <property type="entry name" value="Tar_rcpt_lig-bd"/>
</dbReference>
<dbReference type="PANTHER" id="PTHR32089:SF119">
    <property type="entry name" value="METHYL-ACCEPTING CHEMOTAXIS PROTEIN CTPL"/>
    <property type="match status" value="1"/>
</dbReference>
<evidence type="ECO:0000256" key="1">
    <source>
        <dbReference type="ARBA" id="ARBA00004429"/>
    </source>
</evidence>
<evidence type="ECO:0000313" key="18">
    <source>
        <dbReference type="Proteomes" id="UP000182276"/>
    </source>
</evidence>
<proteinExistence type="inferred from homology"/>
<organism evidence="15 17">
    <name type="scientific">Stutzerimonas balearica DSM 6083</name>
    <dbReference type="NCBI Taxonomy" id="1123016"/>
    <lineage>
        <taxon>Bacteria</taxon>
        <taxon>Pseudomonadati</taxon>
        <taxon>Pseudomonadota</taxon>
        <taxon>Gammaproteobacteria</taxon>
        <taxon>Pseudomonadales</taxon>
        <taxon>Pseudomonadaceae</taxon>
        <taxon>Stutzerimonas</taxon>
    </lineage>
</organism>
<keyword evidence="7 12" id="KW-1133">Transmembrane helix</keyword>
<dbReference type="GO" id="GO:0006935">
    <property type="term" value="P:chemotaxis"/>
    <property type="evidence" value="ECO:0007669"/>
    <property type="project" value="UniProtKB-KW"/>
</dbReference>
<dbReference type="SMART" id="SM00304">
    <property type="entry name" value="HAMP"/>
    <property type="match status" value="1"/>
</dbReference>
<dbReference type="PRINTS" id="PR00260">
    <property type="entry name" value="CHEMTRNSDUCR"/>
</dbReference>
<dbReference type="EMBL" id="CP007511">
    <property type="protein sequence ID" value="AJE16106.1"/>
    <property type="molecule type" value="Genomic_DNA"/>
</dbReference>
<protein>
    <submittedName>
        <fullName evidence="15 16">Chemotaxis protein</fullName>
    </submittedName>
</protein>
<dbReference type="GO" id="GO:0007165">
    <property type="term" value="P:signal transduction"/>
    <property type="evidence" value="ECO:0007669"/>
    <property type="project" value="UniProtKB-KW"/>
</dbReference>
<dbReference type="RefSeq" id="WP_043221334.1">
    <property type="nucleotide sequence ID" value="NZ_CP007511.1"/>
</dbReference>
<dbReference type="Pfam" id="PF02203">
    <property type="entry name" value="TarH"/>
    <property type="match status" value="1"/>
</dbReference>
<feature type="domain" description="Methyl-accepting transducer" evidence="13">
    <location>
        <begin position="267"/>
        <end position="503"/>
    </location>
</feature>
<dbReference type="SMART" id="SM00283">
    <property type="entry name" value="MA"/>
    <property type="match status" value="1"/>
</dbReference>
<dbReference type="PROSITE" id="PS51257">
    <property type="entry name" value="PROKAR_LIPOPROTEIN"/>
    <property type="match status" value="1"/>
</dbReference>
<evidence type="ECO:0000256" key="5">
    <source>
        <dbReference type="ARBA" id="ARBA00022519"/>
    </source>
</evidence>
<evidence type="ECO:0000313" key="15">
    <source>
        <dbReference type="EMBL" id="AJE16106.1"/>
    </source>
</evidence>
<keyword evidence="6 12" id="KW-0812">Transmembrane</keyword>
<evidence type="ECO:0000256" key="10">
    <source>
        <dbReference type="ARBA" id="ARBA00029447"/>
    </source>
</evidence>
<evidence type="ECO:0000259" key="13">
    <source>
        <dbReference type="PROSITE" id="PS50111"/>
    </source>
</evidence>
<reference evidence="17" key="1">
    <citation type="submission" date="2014-03" db="EMBL/GenBank/DDBJ databases">
        <title>Complete genome of Pseudomonas balearica DSM 6083T, a sewage water isolate from an enrichment with 2-methylnaphthalene.</title>
        <authorList>
            <person name="Salva-Serra F."/>
            <person name="Jaen-Luchoro D."/>
            <person name="Busquets A."/>
            <person name="Pena A."/>
            <person name="Gomila M."/>
            <person name="Bosch R."/>
            <person name="Nogales B."/>
            <person name="Garcia-Valdes E."/>
            <person name="Lalucat J."/>
            <person name="Bennasar A."/>
        </authorList>
    </citation>
    <scope>NUCLEOTIDE SEQUENCE [LARGE SCALE GENOMIC DNA]</scope>
    <source>
        <strain evidence="17">DSM 6083</strain>
    </source>
</reference>
<dbReference type="Gene3D" id="1.10.287.950">
    <property type="entry name" value="Methyl-accepting chemotaxis protein"/>
    <property type="match status" value="1"/>
</dbReference>
<keyword evidence="9 11" id="KW-0807">Transducer</keyword>
<dbReference type="CDD" id="cd11386">
    <property type="entry name" value="MCP_signal"/>
    <property type="match status" value="1"/>
</dbReference>
<keyword evidence="3" id="KW-0488">Methylation</keyword>
<evidence type="ECO:0000256" key="7">
    <source>
        <dbReference type="ARBA" id="ARBA00022989"/>
    </source>
</evidence>